<gene>
    <name evidence="1" type="ordered locus">BC1003_3103</name>
</gene>
<evidence type="ECO:0000313" key="1">
    <source>
        <dbReference type="EMBL" id="ADN59051.1"/>
    </source>
</evidence>
<dbReference type="AlphaFoldDB" id="E1TAM2"/>
<dbReference type="NCBIfam" id="TIGR03359">
    <property type="entry name" value="VI_chp_6"/>
    <property type="match status" value="1"/>
</dbReference>
<dbReference type="EMBL" id="CP002217">
    <property type="protein sequence ID" value="ADN59051.1"/>
    <property type="molecule type" value="Genomic_DNA"/>
</dbReference>
<dbReference type="eggNOG" id="COG3519">
    <property type="taxonomic scope" value="Bacteria"/>
</dbReference>
<accession>E1TAM2</accession>
<dbReference type="Pfam" id="PF05947">
    <property type="entry name" value="T6SS_TssF"/>
    <property type="match status" value="1"/>
</dbReference>
<dbReference type="InterPro" id="IPR010272">
    <property type="entry name" value="T6SS_TssF"/>
</dbReference>
<dbReference type="STRING" id="640512.BC1003_3103"/>
<sequence>MTSAELFTDYRFTRMHMAYNRGGGSDPENQTEHPGQDPMLRYYEAEMRYLREAGREFARAHPDRARMLHLDRVGDRDPYVERLYEGFAFLTGRLQQKLDDELPELTEGLVSLLWPHYLRMIPSLSVVEFVPLAKKHERTEQVPAGVKVRSKPISVSNAFGDGTAQKTVQCLYRTTQAVDLHPLRLVQAGPSVRHDGRSVIRLAFRLDPAAKRNETDLSRLRMYLSADQPTAFTMYLAFTRQIQTIEWRIPEVRDGEAQALNGVTIEPAGFSHEERLWPNSDAAFSGYQLLLEYFTFREKFLFVDVCGLDIDSLPEGSMQFQLEIVLKERYPSDHRFTEDNVRLFCTPVINLFELDAEPVAIDHHETEYRAIPAGHHGKHTETYSVDRVVGFDHVSAERYEYVPFSTFRHRGGMLRHESPERYFHTRVRPGIAGLHETWLIFGGNAWEAMEDLPEESVSLRVTGTNGMLPRKGLREALLDELVHGASEIAGVRNLVAPTMPLYPPAGDRFQWRVLSHLAPNFLSMMDAEVLRGALALYDWTDDELNRRRLAGILHVSEELLEEVTGGAVERGVLIEVTLDSYAFSGEGDVMLFGELLHRFFELYAEVNLFTKLAIVSLPTQARTEWPRSKTYRAPL</sequence>
<dbReference type="PANTHER" id="PTHR35370">
    <property type="entry name" value="CYTOPLASMIC PROTEIN-RELATED-RELATED"/>
    <property type="match status" value="1"/>
</dbReference>
<organism evidence="1">
    <name type="scientific">Burkholderia sp. (strain CCGE1003)</name>
    <dbReference type="NCBI Taxonomy" id="640512"/>
    <lineage>
        <taxon>Bacteria</taxon>
        <taxon>Pseudomonadati</taxon>
        <taxon>Pseudomonadota</taxon>
        <taxon>Betaproteobacteria</taxon>
        <taxon>Burkholderiales</taxon>
        <taxon>Burkholderiaceae</taxon>
        <taxon>Burkholderia</taxon>
    </lineage>
</organism>
<dbReference type="PANTHER" id="PTHR35370:SF4">
    <property type="entry name" value="TYPE VI SECRETION SYSTEM BASEPLATE SUBUNIT TSSF"/>
    <property type="match status" value="1"/>
</dbReference>
<protein>
    <submittedName>
        <fullName evidence="1">Type VI secretion protein, VC_A0110 family</fullName>
    </submittedName>
</protein>
<dbReference type="KEGG" id="bgf:BC1003_3103"/>
<reference evidence="1" key="1">
    <citation type="submission" date="2010-09" db="EMBL/GenBank/DDBJ databases">
        <title>Complete sequence of chromosome1 of Burkholderia sp. CCGE1003.</title>
        <authorList>
            <consortium name="US DOE Joint Genome Institute"/>
            <person name="Lucas S."/>
            <person name="Copeland A."/>
            <person name="Lapidus A."/>
            <person name="Cheng J.-F."/>
            <person name="Bruce D."/>
            <person name="Goodwin L."/>
            <person name="Pitluck S."/>
            <person name="Daligault H."/>
            <person name="Davenport K."/>
            <person name="Detter J.C."/>
            <person name="Han C."/>
            <person name="Tapia R."/>
            <person name="Land M."/>
            <person name="Hauser L."/>
            <person name="Jeffries C."/>
            <person name="Kyrpides N."/>
            <person name="Ivanova N."/>
            <person name="Ovchinnikova G."/>
            <person name="Martinez-Romero E."/>
            <person name="Rogel M.A."/>
            <person name="Auchtung J."/>
            <person name="Tiedje J.M."/>
            <person name="Woyke T."/>
        </authorList>
    </citation>
    <scope>NUCLEOTIDE SEQUENCE</scope>
    <source>
        <strain evidence="1">CCGE1003</strain>
    </source>
</reference>
<proteinExistence type="predicted"/>
<dbReference type="HOGENOM" id="CLU_028593_2_1_4"/>
<name>E1TAM2_BURSG</name>
<dbReference type="PIRSF" id="PIRSF028304">
    <property type="entry name" value="UCP028304"/>
    <property type="match status" value="1"/>
</dbReference>